<dbReference type="RefSeq" id="WP_102635842.1">
    <property type="nucleotide sequence ID" value="NZ_CADIJZ010000033.1"/>
</dbReference>
<name>A0A2N7W543_9BURK</name>
<dbReference type="Pfam" id="PF00378">
    <property type="entry name" value="ECH_1"/>
    <property type="match status" value="1"/>
</dbReference>
<dbReference type="EMBL" id="CADIJZ010000033">
    <property type="protein sequence ID" value="CAB3735703.1"/>
    <property type="molecule type" value="Genomic_DNA"/>
</dbReference>
<dbReference type="EMBL" id="PNXY01000034">
    <property type="protein sequence ID" value="PMS24523.1"/>
    <property type="molecule type" value="Genomic_DNA"/>
</dbReference>
<dbReference type="InterPro" id="IPR001753">
    <property type="entry name" value="Enoyl-CoA_hydra/iso"/>
</dbReference>
<evidence type="ECO:0000313" key="4">
    <source>
        <dbReference type="Proteomes" id="UP000494205"/>
    </source>
</evidence>
<dbReference type="GO" id="GO:0004300">
    <property type="term" value="F:enoyl-CoA hydratase activity"/>
    <property type="evidence" value="ECO:0007669"/>
    <property type="project" value="UniProtKB-EC"/>
</dbReference>
<dbReference type="SUPFAM" id="SSF52096">
    <property type="entry name" value="ClpP/crotonase"/>
    <property type="match status" value="1"/>
</dbReference>
<gene>
    <name evidence="1" type="primary">paaF_3</name>
    <name evidence="2" type="ORF">C0Z16_30895</name>
    <name evidence="1" type="ORF">LMG27174_06230</name>
</gene>
<dbReference type="PANTHER" id="PTHR11941:SF54">
    <property type="entry name" value="ENOYL-COA HYDRATASE, MITOCHONDRIAL"/>
    <property type="match status" value="1"/>
</dbReference>
<organism evidence="1 4">
    <name type="scientific">Paraburkholderia rhynchosiae</name>
    <dbReference type="NCBI Taxonomy" id="487049"/>
    <lineage>
        <taxon>Bacteria</taxon>
        <taxon>Pseudomonadati</taxon>
        <taxon>Pseudomonadota</taxon>
        <taxon>Betaproteobacteria</taxon>
        <taxon>Burkholderiales</taxon>
        <taxon>Burkholderiaceae</taxon>
        <taxon>Paraburkholderia</taxon>
    </lineage>
</organism>
<evidence type="ECO:0000313" key="1">
    <source>
        <dbReference type="EMBL" id="CAB3735703.1"/>
    </source>
</evidence>
<dbReference type="CDD" id="cd06558">
    <property type="entry name" value="crotonase-like"/>
    <property type="match status" value="1"/>
</dbReference>
<evidence type="ECO:0000313" key="2">
    <source>
        <dbReference type="EMBL" id="PMS24523.1"/>
    </source>
</evidence>
<dbReference type="Gene3D" id="3.90.226.10">
    <property type="entry name" value="2-enoyl-CoA Hydratase, Chain A, domain 1"/>
    <property type="match status" value="1"/>
</dbReference>
<dbReference type="OrthoDB" id="9777711at2"/>
<dbReference type="GO" id="GO:0006635">
    <property type="term" value="P:fatty acid beta-oxidation"/>
    <property type="evidence" value="ECO:0007669"/>
    <property type="project" value="TreeGrafter"/>
</dbReference>
<keyword evidence="1" id="KW-0456">Lyase</keyword>
<protein>
    <submittedName>
        <fullName evidence="1">2,3-dehydroadipyl-CoA hydratase</fullName>
        <ecNumber evidence="1">4.2.1.17</ecNumber>
    </submittedName>
    <submittedName>
        <fullName evidence="2">Acyl-CoA hydratase</fullName>
    </submittedName>
</protein>
<sequence length="265" mass="29215">MNEPLVLVSESDAILELVFNRPSKLNAINGEMYDTLIAQTERFATDPSLRVMLIRAQGKYFSAGVDLNSELGPDPNLATPTAFRQWYREGRGSLHPLLDRFEVIEKPIVVAHHGPCLGGALEMSLSCDFRLAAQSARYGLPETAFGNIPGSGGTSRMTRLVGPQWARWFIMANLQMDADKAERIGLVHEVYADDEFGSRVRDFCMNLAKQPAEAIGAAKLAIELSADLDRAQARNVERIVASSLFFGDEFRSLVAALRDKLGKKT</sequence>
<dbReference type="EC" id="4.2.1.17" evidence="1"/>
<reference evidence="1 4" key="2">
    <citation type="submission" date="2020-04" db="EMBL/GenBank/DDBJ databases">
        <authorList>
            <person name="De Canck E."/>
        </authorList>
    </citation>
    <scope>NUCLEOTIDE SEQUENCE [LARGE SCALE GENOMIC DNA]</scope>
    <source>
        <strain evidence="1 4">LMG 27174</strain>
    </source>
</reference>
<accession>A0A2N7W543</accession>
<dbReference type="InterPro" id="IPR029045">
    <property type="entry name" value="ClpP/crotonase-like_dom_sf"/>
</dbReference>
<proteinExistence type="predicted"/>
<dbReference type="Proteomes" id="UP000494205">
    <property type="component" value="Unassembled WGS sequence"/>
</dbReference>
<dbReference type="PANTHER" id="PTHR11941">
    <property type="entry name" value="ENOYL-COA HYDRATASE-RELATED"/>
    <property type="match status" value="1"/>
</dbReference>
<reference evidence="2 3" key="1">
    <citation type="submission" date="2018-01" db="EMBL/GenBank/DDBJ databases">
        <title>Whole genome analyses suggest that Burkholderia sensu lato contains two further novel genera in the rhizoxinica-symbiotica group Mycetohabitans gen. nov., and Trinickia gen. nov.: implications for the evolution of diazotrophy and nodulation in the Burkholderiaceae.</title>
        <authorList>
            <person name="Estrada-de los Santos P."/>
            <person name="Palmer M."/>
            <person name="Chavez-Ramirez B."/>
            <person name="Beukes C."/>
            <person name="Steenkamp E.T."/>
            <person name="Hirsch A.M."/>
            <person name="Manyaka P."/>
            <person name="Maluk M."/>
            <person name="Lafos M."/>
            <person name="Crook M."/>
            <person name="Gross E."/>
            <person name="Simon M.F."/>
            <person name="Bueno dos Reis Junior F."/>
            <person name="Poole P.S."/>
            <person name="Venter S.N."/>
            <person name="James E.K."/>
        </authorList>
    </citation>
    <scope>NUCLEOTIDE SEQUENCE [LARGE SCALE GENOMIC DNA]</scope>
    <source>
        <strain evidence="2 3">WSM 3937</strain>
    </source>
</reference>
<dbReference type="Proteomes" id="UP000235659">
    <property type="component" value="Unassembled WGS sequence"/>
</dbReference>
<keyword evidence="3" id="KW-1185">Reference proteome</keyword>
<evidence type="ECO:0000313" key="3">
    <source>
        <dbReference type="Proteomes" id="UP000235659"/>
    </source>
</evidence>
<dbReference type="AlphaFoldDB" id="A0A2N7W543"/>